<dbReference type="InterPro" id="IPR050103">
    <property type="entry name" value="Class-III_PLP-dep_AT"/>
</dbReference>
<dbReference type="Gene3D" id="3.90.1150.10">
    <property type="entry name" value="Aspartate Aminotransferase, domain 1"/>
    <property type="match status" value="1"/>
</dbReference>
<comment type="caution">
    <text evidence="6">The sequence shown here is derived from an EMBL/GenBank/DDBJ whole genome shotgun (WGS) entry which is preliminary data.</text>
</comment>
<keyword evidence="2 5" id="KW-0028">Amino-acid biosynthesis</keyword>
<dbReference type="Gene3D" id="3.40.640.10">
    <property type="entry name" value="Type I PLP-dependent aspartate aminotransferase-like (Major domain)"/>
    <property type="match status" value="1"/>
</dbReference>
<dbReference type="FunFam" id="3.40.640.10:FF:000004">
    <property type="entry name" value="Acetylornithine aminotransferase"/>
    <property type="match status" value="1"/>
</dbReference>
<dbReference type="HAMAP" id="MF_01107">
    <property type="entry name" value="ArgD_aminotrans_3"/>
    <property type="match status" value="1"/>
</dbReference>
<dbReference type="EMBL" id="PFMR01000212">
    <property type="protein sequence ID" value="PIZ16082.1"/>
    <property type="molecule type" value="Genomic_DNA"/>
</dbReference>
<comment type="pathway">
    <text evidence="5">Amino-acid biosynthesis; L-arginine biosynthesis; N(2)-acetyl-L-ornithine from L-glutamate: step 4/4.</text>
</comment>
<evidence type="ECO:0000256" key="2">
    <source>
        <dbReference type="ARBA" id="ARBA00022605"/>
    </source>
</evidence>
<feature type="binding site" evidence="5">
    <location>
        <begin position="219"/>
        <end position="222"/>
    </location>
    <ligand>
        <name>pyridoxal 5'-phosphate</name>
        <dbReference type="ChEBI" id="CHEBI:597326"/>
    </ligand>
</feature>
<comment type="subcellular location">
    <subcellularLocation>
        <location evidence="5">Cytoplasm</location>
    </subcellularLocation>
</comment>
<evidence type="ECO:0000256" key="4">
    <source>
        <dbReference type="ARBA" id="ARBA00022898"/>
    </source>
</evidence>
<dbReference type="InterPro" id="IPR015421">
    <property type="entry name" value="PyrdxlP-dep_Trfase_major"/>
</dbReference>
<keyword evidence="4 5" id="KW-0663">Pyridoxal phosphate</keyword>
<keyword evidence="5" id="KW-0055">Arginine biosynthesis</keyword>
<evidence type="ECO:0000256" key="3">
    <source>
        <dbReference type="ARBA" id="ARBA00022679"/>
    </source>
</evidence>
<dbReference type="GO" id="GO:0006526">
    <property type="term" value="P:L-arginine biosynthetic process"/>
    <property type="evidence" value="ECO:0007669"/>
    <property type="project" value="UniProtKB-UniRule"/>
</dbReference>
<feature type="binding site" evidence="5">
    <location>
        <position position="278"/>
    </location>
    <ligand>
        <name>N(2)-acetyl-L-ornithine</name>
        <dbReference type="ChEBI" id="CHEBI:57805"/>
    </ligand>
</feature>
<comment type="catalytic activity">
    <reaction evidence="5">
        <text>N(2)-acetyl-L-ornithine + 2-oxoglutarate = N-acetyl-L-glutamate 5-semialdehyde + L-glutamate</text>
        <dbReference type="Rhea" id="RHEA:18049"/>
        <dbReference type="ChEBI" id="CHEBI:16810"/>
        <dbReference type="ChEBI" id="CHEBI:29123"/>
        <dbReference type="ChEBI" id="CHEBI:29985"/>
        <dbReference type="ChEBI" id="CHEBI:57805"/>
        <dbReference type="EC" id="2.6.1.11"/>
    </reaction>
</comment>
<dbReference type="InterPro" id="IPR049704">
    <property type="entry name" value="Aminotrans_3_PPA_site"/>
</dbReference>
<evidence type="ECO:0000256" key="1">
    <source>
        <dbReference type="ARBA" id="ARBA00022576"/>
    </source>
</evidence>
<dbReference type="NCBIfam" id="TIGR00707">
    <property type="entry name" value="argD"/>
    <property type="match status" value="1"/>
</dbReference>
<dbReference type="InterPro" id="IPR015424">
    <property type="entry name" value="PyrdxlP-dep_Trfase"/>
</dbReference>
<comment type="miscellaneous">
    <text evidence="5">May also have succinyldiaminopimelate aminotransferase activity, thus carrying out the corresponding step in lysine biosynthesis.</text>
</comment>
<feature type="binding site" evidence="5">
    <location>
        <position position="134"/>
    </location>
    <ligand>
        <name>pyridoxal 5'-phosphate</name>
        <dbReference type="ChEBI" id="CHEBI:597326"/>
    </ligand>
</feature>
<feature type="binding site" evidence="5">
    <location>
        <position position="137"/>
    </location>
    <ligand>
        <name>N(2)-acetyl-L-ornithine</name>
        <dbReference type="ChEBI" id="CHEBI:57805"/>
    </ligand>
</feature>
<accession>A0A2M7S990</accession>
<dbReference type="EC" id="2.6.1.11" evidence="5"/>
<dbReference type="GO" id="GO:0005737">
    <property type="term" value="C:cytoplasm"/>
    <property type="evidence" value="ECO:0007669"/>
    <property type="project" value="UniProtKB-SubCell"/>
</dbReference>
<dbReference type="InterPro" id="IPR004636">
    <property type="entry name" value="AcOrn/SuccOrn_fam"/>
</dbReference>
<comment type="subunit">
    <text evidence="5">Homodimer.</text>
</comment>
<dbReference type="NCBIfam" id="NF002325">
    <property type="entry name" value="PRK01278.1"/>
    <property type="match status" value="1"/>
</dbReference>
<evidence type="ECO:0000256" key="5">
    <source>
        <dbReference type="HAMAP-Rule" id="MF_01107"/>
    </source>
</evidence>
<dbReference type="UniPathway" id="UPA00068">
    <property type="reaction ID" value="UER00109"/>
</dbReference>
<feature type="binding site" evidence="5">
    <location>
        <begin position="105"/>
        <end position="106"/>
    </location>
    <ligand>
        <name>pyridoxal 5'-phosphate</name>
        <dbReference type="ChEBI" id="CHEBI:597326"/>
    </ligand>
</feature>
<keyword evidence="3 5" id="KW-0808">Transferase</keyword>
<keyword evidence="5" id="KW-0963">Cytoplasm</keyword>
<dbReference type="InterPro" id="IPR015422">
    <property type="entry name" value="PyrdxlP-dep_Trfase_small"/>
</dbReference>
<name>A0A2M7S990_9BACT</name>
<dbReference type="Proteomes" id="UP000229307">
    <property type="component" value="Unassembled WGS sequence"/>
</dbReference>
<dbReference type="AlphaFoldDB" id="A0A2M7S990"/>
<keyword evidence="1 5" id="KW-0032">Aminotransferase</keyword>
<gene>
    <name evidence="5" type="primary">argD</name>
    <name evidence="6" type="ORF">COY52_08070</name>
</gene>
<dbReference type="CDD" id="cd00610">
    <property type="entry name" value="OAT_like"/>
    <property type="match status" value="1"/>
</dbReference>
<feature type="modified residue" description="N6-(pyridoxal phosphate)lysine" evidence="5">
    <location>
        <position position="250"/>
    </location>
</feature>
<dbReference type="PROSITE" id="PS00600">
    <property type="entry name" value="AA_TRANSFER_CLASS_3"/>
    <property type="match status" value="1"/>
</dbReference>
<dbReference type="SUPFAM" id="SSF53383">
    <property type="entry name" value="PLP-dependent transferases"/>
    <property type="match status" value="1"/>
</dbReference>
<sequence>MNEKEIIKLTDKYILKTYGRSPVALVSGKGAEVRDAGGRKYLDFFSGLAVNNLGQCHPAIVKAVCAQARKLMHTSNLYYTQPQAELAQKLIKLSFPGKVFFCNSGAEANEAAIKLARKYGNPGRNGIITMKESFHGRTVTTITATGQTKYQKGFQPLARGFKYVPFNDINAVKKMAGGKTVAIMVEPIQGEGGVNIAEKKFLKGLRELCDKKKMLLIFDEVQTGIGRTGKMFAFQHYGADAVPDMVTLAKALGGGLPIGAMIVRNKHAGVLKPGMHASTFGGNPVVCAASCAVLDTIKSEGLLAKALSNGKYFLQKLNELKKKHAVISEVRGMGMMIGVELKREGKEIAAACLKKGLLTNCTAEKVIRFLPPLIVTKKQIDKAVSIFESVLKNAHSS</sequence>
<dbReference type="PIRSF" id="PIRSF000521">
    <property type="entry name" value="Transaminase_4ab_Lys_Orn"/>
    <property type="match status" value="1"/>
</dbReference>
<dbReference type="PANTHER" id="PTHR11986:SF79">
    <property type="entry name" value="ACETYLORNITHINE AMINOTRANSFERASE, MITOCHONDRIAL"/>
    <property type="match status" value="1"/>
</dbReference>
<dbReference type="PANTHER" id="PTHR11986">
    <property type="entry name" value="AMINOTRANSFERASE CLASS III"/>
    <property type="match status" value="1"/>
</dbReference>
<reference evidence="7" key="1">
    <citation type="submission" date="2017-09" db="EMBL/GenBank/DDBJ databases">
        <title>Depth-based differentiation of microbial function through sediment-hosted aquifers and enrichment of novel symbionts in the deep terrestrial subsurface.</title>
        <authorList>
            <person name="Probst A.J."/>
            <person name="Ladd B."/>
            <person name="Jarett J.K."/>
            <person name="Geller-Mcgrath D.E."/>
            <person name="Sieber C.M.K."/>
            <person name="Emerson J.B."/>
            <person name="Anantharaman K."/>
            <person name="Thomas B.C."/>
            <person name="Malmstrom R."/>
            <person name="Stieglmeier M."/>
            <person name="Klingl A."/>
            <person name="Woyke T."/>
            <person name="Ryan C.M."/>
            <person name="Banfield J.F."/>
        </authorList>
    </citation>
    <scope>NUCLEOTIDE SEQUENCE [LARGE SCALE GENOMIC DNA]</scope>
</reference>
<dbReference type="GO" id="GO:0042802">
    <property type="term" value="F:identical protein binding"/>
    <property type="evidence" value="ECO:0007669"/>
    <property type="project" value="TreeGrafter"/>
</dbReference>
<dbReference type="GO" id="GO:0003992">
    <property type="term" value="F:N2-acetyl-L-ornithine:2-oxoglutarate 5-aminotransferase activity"/>
    <property type="evidence" value="ECO:0007669"/>
    <property type="project" value="UniProtKB-UniRule"/>
</dbReference>
<proteinExistence type="inferred from homology"/>
<feature type="binding site" evidence="5">
    <location>
        <position position="279"/>
    </location>
    <ligand>
        <name>pyridoxal 5'-phosphate</name>
        <dbReference type="ChEBI" id="CHEBI:597326"/>
    </ligand>
</feature>
<comment type="cofactor">
    <cofactor evidence="5">
        <name>pyridoxal 5'-phosphate</name>
        <dbReference type="ChEBI" id="CHEBI:597326"/>
    </cofactor>
    <text evidence="5">Binds 1 pyridoxal phosphate per subunit.</text>
</comment>
<comment type="similarity">
    <text evidence="5">Belongs to the class-III pyridoxal-phosphate-dependent aminotransferase family. ArgD subfamily.</text>
</comment>
<evidence type="ECO:0000313" key="7">
    <source>
        <dbReference type="Proteomes" id="UP000229307"/>
    </source>
</evidence>
<evidence type="ECO:0000313" key="6">
    <source>
        <dbReference type="EMBL" id="PIZ16082.1"/>
    </source>
</evidence>
<protein>
    <recommendedName>
        <fullName evidence="5">Acetylornithine aminotransferase</fullName>
        <shortName evidence="5">ACOAT</shortName>
        <ecNumber evidence="5">2.6.1.11</ecNumber>
    </recommendedName>
</protein>
<dbReference type="GO" id="GO:0030170">
    <property type="term" value="F:pyridoxal phosphate binding"/>
    <property type="evidence" value="ECO:0007669"/>
    <property type="project" value="InterPro"/>
</dbReference>
<dbReference type="InterPro" id="IPR005814">
    <property type="entry name" value="Aminotrans_3"/>
</dbReference>
<organism evidence="6 7">
    <name type="scientific">Candidatus Desantisbacteria bacterium CG_4_10_14_0_8_um_filter_48_22</name>
    <dbReference type="NCBI Taxonomy" id="1974543"/>
    <lineage>
        <taxon>Bacteria</taxon>
        <taxon>Candidatus Desantisiibacteriota</taxon>
    </lineage>
</organism>
<dbReference type="NCBIfam" id="NF002874">
    <property type="entry name" value="PRK03244.1"/>
    <property type="match status" value="1"/>
</dbReference>
<dbReference type="Pfam" id="PF00202">
    <property type="entry name" value="Aminotran_3"/>
    <property type="match status" value="1"/>
</dbReference>